<feature type="transmembrane region" description="Helical" evidence="1">
    <location>
        <begin position="42"/>
        <end position="65"/>
    </location>
</feature>
<evidence type="ECO:0000256" key="1">
    <source>
        <dbReference type="SAM" id="Phobius"/>
    </source>
</evidence>
<feature type="transmembrane region" description="Helical" evidence="1">
    <location>
        <begin position="269"/>
        <end position="290"/>
    </location>
</feature>
<dbReference type="AlphaFoldDB" id="A0A9X1WPF8"/>
<dbReference type="PANTHER" id="PTHR40089">
    <property type="entry name" value="ETHANOLAMINE UTILIZATION PROTEIN EUTH"/>
    <property type="match status" value="1"/>
</dbReference>
<reference evidence="2" key="1">
    <citation type="submission" date="2022-04" db="EMBL/GenBank/DDBJ databases">
        <title>Paenibacillus mangrovi sp. nov., a novel endophytic bacterium isolated from bark of Kandelia candel.</title>
        <authorList>
            <person name="Tuo L."/>
        </authorList>
    </citation>
    <scope>NUCLEOTIDE SEQUENCE</scope>
    <source>
        <strain evidence="2">KQZ6P-2</strain>
    </source>
</reference>
<feature type="transmembrane region" description="Helical" evidence="1">
    <location>
        <begin position="165"/>
        <end position="185"/>
    </location>
</feature>
<keyword evidence="1" id="KW-0472">Membrane</keyword>
<keyword evidence="1" id="KW-0812">Transmembrane</keyword>
<protein>
    <submittedName>
        <fullName evidence="2">Ethanolamine utilization protein EutH</fullName>
    </submittedName>
</protein>
<dbReference type="EMBL" id="JALIRP010000005">
    <property type="protein sequence ID" value="MCJ8012997.1"/>
    <property type="molecule type" value="Genomic_DNA"/>
</dbReference>
<evidence type="ECO:0000313" key="3">
    <source>
        <dbReference type="Proteomes" id="UP001139347"/>
    </source>
</evidence>
<organism evidence="2 3">
    <name type="scientific">Paenibacillus mangrovi</name>
    <dbReference type="NCBI Taxonomy" id="2931978"/>
    <lineage>
        <taxon>Bacteria</taxon>
        <taxon>Bacillati</taxon>
        <taxon>Bacillota</taxon>
        <taxon>Bacilli</taxon>
        <taxon>Bacillales</taxon>
        <taxon>Paenibacillaceae</taxon>
        <taxon>Paenibacillus</taxon>
    </lineage>
</organism>
<accession>A0A9X1WPF8</accession>
<evidence type="ECO:0000313" key="2">
    <source>
        <dbReference type="EMBL" id="MCJ8012997.1"/>
    </source>
</evidence>
<feature type="transmembrane region" description="Helical" evidence="1">
    <location>
        <begin position="302"/>
        <end position="323"/>
    </location>
</feature>
<proteinExistence type="predicted"/>
<dbReference type="Proteomes" id="UP001139347">
    <property type="component" value="Unassembled WGS sequence"/>
</dbReference>
<sequence>MDKFILYLIGSFFVIGAIDYITGNHLKLGGKFEEGIKTMGALGLGMIGILSLAPIFTNFLSAVIIPICRAFHLDPSIVPAAFLAVDMGGYQIADKLALTKEMGAFSGIIIASTLGATISFSIPVALGMLSKEDEKYFSKGVLVGIITIPIGCLAAGLWQKINFGILVWNLAPIFVFAIILGAALLKAPHVFIKVFNVFGKLIMSLSTVGLLLQGIDVIFGVRLVSGLAPLSECTVIVGKIALVLGGAYPMLDFIIRIFKNSFEKIGDKFGINSVSVAGILGNLASNLLIFGTYKEMNPKGKVVCAAFGVSGAFVFGGQLGFVSGVAPEMLGAFIISKLTAGIISIVLASWLYDRESKEFSLKKNGGIRNEYQGQSRKVKTANERKSNGCLYHSEF</sequence>
<dbReference type="GO" id="GO:0034228">
    <property type="term" value="F:ethanolamine transmembrane transporter activity"/>
    <property type="evidence" value="ECO:0007669"/>
    <property type="project" value="InterPro"/>
</dbReference>
<dbReference type="Pfam" id="PF04346">
    <property type="entry name" value="EutH"/>
    <property type="match status" value="1"/>
</dbReference>
<dbReference type="NCBIfam" id="NF011667">
    <property type="entry name" value="PRK15086.1-3"/>
    <property type="match status" value="1"/>
</dbReference>
<comment type="caution">
    <text evidence="2">The sequence shown here is derived from an EMBL/GenBank/DDBJ whole genome shotgun (WGS) entry which is preliminary data.</text>
</comment>
<keyword evidence="3" id="KW-1185">Reference proteome</keyword>
<feature type="transmembrane region" description="Helical" evidence="1">
    <location>
        <begin position="5"/>
        <end position="22"/>
    </location>
</feature>
<dbReference type="InterPro" id="IPR007441">
    <property type="entry name" value="EutH"/>
</dbReference>
<dbReference type="PIRSF" id="PIRSF019466">
    <property type="entry name" value="EutH"/>
    <property type="match status" value="1"/>
</dbReference>
<feature type="transmembrane region" description="Helical" evidence="1">
    <location>
        <begin position="197"/>
        <end position="221"/>
    </location>
</feature>
<feature type="transmembrane region" description="Helical" evidence="1">
    <location>
        <begin position="105"/>
        <end position="129"/>
    </location>
</feature>
<feature type="transmembrane region" description="Helical" evidence="1">
    <location>
        <begin position="141"/>
        <end position="159"/>
    </location>
</feature>
<name>A0A9X1WPF8_9BACL</name>
<dbReference type="GO" id="GO:0005886">
    <property type="term" value="C:plasma membrane"/>
    <property type="evidence" value="ECO:0007669"/>
    <property type="project" value="TreeGrafter"/>
</dbReference>
<gene>
    <name evidence="2" type="primary">eutH</name>
    <name evidence="2" type="ORF">MUG84_14765</name>
</gene>
<dbReference type="PANTHER" id="PTHR40089:SF1">
    <property type="entry name" value="ETHANOLAMINE PERMEASE EUTH-RELATED"/>
    <property type="match status" value="1"/>
</dbReference>
<keyword evidence="1" id="KW-1133">Transmembrane helix</keyword>
<dbReference type="RefSeq" id="WP_244725889.1">
    <property type="nucleotide sequence ID" value="NZ_JALIRP010000005.1"/>
</dbReference>
<feature type="transmembrane region" description="Helical" evidence="1">
    <location>
        <begin position="329"/>
        <end position="352"/>
    </location>
</feature>